<dbReference type="Pfam" id="PF10531">
    <property type="entry name" value="SLBB"/>
    <property type="match status" value="1"/>
</dbReference>
<dbReference type="Gene3D" id="1.10.10.1590">
    <property type="entry name" value="NADH-quinone oxidoreductase subunit E"/>
    <property type="match status" value="1"/>
</dbReference>
<reference evidence="8 9" key="1">
    <citation type="submission" date="2015-05" db="EMBL/GenBank/DDBJ databases">
        <authorList>
            <person name="Rodrigo-Torres Lidia"/>
            <person name="Arahal R.David."/>
        </authorList>
    </citation>
    <scope>NUCLEOTIDE SEQUENCE [LARGE SCALE GENOMIC DNA]</scope>
    <source>
        <strain evidence="8 9">CECT 7321</strain>
    </source>
</reference>
<keyword evidence="5" id="KW-0408">Iron</keyword>
<dbReference type="SUPFAM" id="SSF140490">
    <property type="entry name" value="Nqo1C-terminal domain-like"/>
    <property type="match status" value="1"/>
</dbReference>
<dbReference type="FunFam" id="3.40.50.11540:FF:000003">
    <property type="entry name" value="NAD-dependent formate dehydrogenase flavoprotein subunit"/>
    <property type="match status" value="1"/>
</dbReference>
<dbReference type="Pfam" id="PF01257">
    <property type="entry name" value="2Fe-2S_thioredx"/>
    <property type="match status" value="1"/>
</dbReference>
<dbReference type="GeneID" id="78399234"/>
<dbReference type="InterPro" id="IPR041921">
    <property type="entry name" value="NuoE_N"/>
</dbReference>
<dbReference type="Gene3D" id="3.40.50.11540">
    <property type="entry name" value="NADH-ubiquinone oxidoreductase 51kDa subunit"/>
    <property type="match status" value="1"/>
</dbReference>
<dbReference type="PROSITE" id="PS00644">
    <property type="entry name" value="COMPLEX1_51K_1"/>
    <property type="match status" value="1"/>
</dbReference>
<dbReference type="InterPro" id="IPR011538">
    <property type="entry name" value="Nuo51_FMN-bd"/>
</dbReference>
<comment type="cofactor">
    <cofactor evidence="1">
        <name>FMN</name>
        <dbReference type="ChEBI" id="CHEBI:58210"/>
    </cofactor>
</comment>
<evidence type="ECO:0000256" key="2">
    <source>
        <dbReference type="ARBA" id="ARBA00007523"/>
    </source>
</evidence>
<dbReference type="OrthoDB" id="9761899at2"/>
<evidence type="ECO:0000256" key="1">
    <source>
        <dbReference type="ARBA" id="ARBA00001917"/>
    </source>
</evidence>
<dbReference type="Proteomes" id="UP000043764">
    <property type="component" value="Unassembled WGS sequence"/>
</dbReference>
<dbReference type="GO" id="GO:0008137">
    <property type="term" value="F:NADH dehydrogenase (ubiquinone) activity"/>
    <property type="evidence" value="ECO:0007669"/>
    <property type="project" value="InterPro"/>
</dbReference>
<dbReference type="Gene3D" id="3.40.30.10">
    <property type="entry name" value="Glutaredoxin"/>
    <property type="match status" value="1"/>
</dbReference>
<dbReference type="PANTHER" id="PTHR43578:SF3">
    <property type="entry name" value="NADH-QUINONE OXIDOREDUCTASE SUBUNIT F"/>
    <property type="match status" value="1"/>
</dbReference>
<dbReference type="GO" id="GO:0046872">
    <property type="term" value="F:metal ion binding"/>
    <property type="evidence" value="ECO:0007669"/>
    <property type="project" value="UniProtKB-KW"/>
</dbReference>
<organism evidence="8 9">
    <name type="scientific">Phaeobacter italicus</name>
    <dbReference type="NCBI Taxonomy" id="481446"/>
    <lineage>
        <taxon>Bacteria</taxon>
        <taxon>Pseudomonadati</taxon>
        <taxon>Pseudomonadota</taxon>
        <taxon>Alphaproteobacteria</taxon>
        <taxon>Rhodobacterales</taxon>
        <taxon>Roseobacteraceae</taxon>
        <taxon>Phaeobacter</taxon>
    </lineage>
</organism>
<proteinExistence type="inferred from homology"/>
<evidence type="ECO:0000259" key="7">
    <source>
        <dbReference type="SMART" id="SM00928"/>
    </source>
</evidence>
<keyword evidence="6" id="KW-0411">Iron-sulfur</keyword>
<name>A0A0H5D822_9RHOB</name>
<dbReference type="EC" id="1.6.5.11" evidence="8"/>
<gene>
    <name evidence="8" type="primary">nqo1_2</name>
    <name evidence="8" type="ORF">NIT7321_02818</name>
</gene>
<dbReference type="Pfam" id="PF01512">
    <property type="entry name" value="Complex1_51K"/>
    <property type="match status" value="1"/>
</dbReference>
<keyword evidence="9" id="KW-1185">Reference proteome</keyword>
<dbReference type="GO" id="GO:0051539">
    <property type="term" value="F:4 iron, 4 sulfur cluster binding"/>
    <property type="evidence" value="ECO:0007669"/>
    <property type="project" value="UniProtKB-KW"/>
</dbReference>
<dbReference type="InterPro" id="IPR037207">
    <property type="entry name" value="Nuop51_4Fe4S-bd_sf"/>
</dbReference>
<evidence type="ECO:0000256" key="3">
    <source>
        <dbReference type="ARBA" id="ARBA00022485"/>
    </source>
</evidence>
<dbReference type="AlphaFoldDB" id="A0A0H5D822"/>
<dbReference type="SUPFAM" id="SSF52833">
    <property type="entry name" value="Thioredoxin-like"/>
    <property type="match status" value="1"/>
</dbReference>
<evidence type="ECO:0000256" key="6">
    <source>
        <dbReference type="ARBA" id="ARBA00023014"/>
    </source>
</evidence>
<accession>A0A0H5D822</accession>
<dbReference type="FunFam" id="3.10.20.600:FF:000006">
    <property type="entry name" value="Formate dehydrogenase, beta subunit"/>
    <property type="match status" value="1"/>
</dbReference>
<dbReference type="InterPro" id="IPR036249">
    <property type="entry name" value="Thioredoxin-like_sf"/>
</dbReference>
<dbReference type="PROSITE" id="PS00645">
    <property type="entry name" value="COMPLEX1_51K_2"/>
    <property type="match status" value="1"/>
</dbReference>
<keyword evidence="3" id="KW-0004">4Fe-4S</keyword>
<evidence type="ECO:0000313" key="8">
    <source>
        <dbReference type="EMBL" id="CRL11947.1"/>
    </source>
</evidence>
<dbReference type="EMBL" id="CVRL01000037">
    <property type="protein sequence ID" value="CRL11947.1"/>
    <property type="molecule type" value="Genomic_DNA"/>
</dbReference>
<dbReference type="PANTHER" id="PTHR43578">
    <property type="entry name" value="NADH-QUINONE OXIDOREDUCTASE SUBUNIT F"/>
    <property type="match status" value="1"/>
</dbReference>
<keyword evidence="8" id="KW-0560">Oxidoreductase</keyword>
<evidence type="ECO:0000256" key="4">
    <source>
        <dbReference type="ARBA" id="ARBA00022723"/>
    </source>
</evidence>
<sequence length="576" mass="63086">MECRHLWQHEVEVIVAPLDNSKGVWKSGKGKGRKTPKGRQLEDQAHSEVLELLGDRPRNRDLLIEFLHLIQDKFGHLSAAHIRALAEELRTGQAEIYEVASFYAHFDVVREGETPPPALTIRVCDSLSCELAGAQQLQKALEDGLDASQVRVLRAPCMGRCDTAPVLEIGHNHIDHATVEKVEAAIAADDTHAHVPDYETFAAYEADGGYATLKDLRANGDWEAVQAKVKEAGLRGLGGAGFPSGTKWGFVRANEGPRYLAVNGDEGEPGTFKDRYYLERTPHVFLEGMLIAAWAVEAEKAFIYMRDEYPAVLEILRREIKALEDAGIVEAGYIDLRRGAGAYICGEESAMIESIEGKRGEPRHRPPFVAQVGIFGRPTLVHNVETLYWVCKINREGPECLNSVEKNGRKGLRSYSVSGRVKNPGVHLLPAGSTITDIIEACGGMLEGHTFKAYQPGGPSSGLLPASMHDVPLDFDTLQPHGTFIGSAAVVVLSDQDSARDAALNMLRFFEDESCGQCTPCRVGCEKAVKLMSEKKWDQGLLEELSTAMVDASICGLGQAAPNPIRLTMKHFPEEV</sequence>
<comment type="similarity">
    <text evidence="2">Belongs to the complex I 51 kDa subunit family.</text>
</comment>
<evidence type="ECO:0000313" key="9">
    <source>
        <dbReference type="Proteomes" id="UP000043764"/>
    </source>
</evidence>
<dbReference type="SUPFAM" id="SSF142019">
    <property type="entry name" value="Nqo1 FMN-binding domain-like"/>
    <property type="match status" value="1"/>
</dbReference>
<dbReference type="InterPro" id="IPR001949">
    <property type="entry name" value="NADH-UbQ_OxRdtase_51kDa_CS"/>
</dbReference>
<dbReference type="STRING" id="481446.NIT7645_00137"/>
<dbReference type="GO" id="GO:0016491">
    <property type="term" value="F:oxidoreductase activity"/>
    <property type="evidence" value="ECO:0007669"/>
    <property type="project" value="UniProtKB-KW"/>
</dbReference>
<keyword evidence="4" id="KW-0479">Metal-binding</keyword>
<dbReference type="SMART" id="SM00928">
    <property type="entry name" value="NADH_4Fe-4S"/>
    <property type="match status" value="1"/>
</dbReference>
<protein>
    <submittedName>
        <fullName evidence="8">NADH-quinone oxidoreductase subunit 1</fullName>
        <ecNumber evidence="8">1.6.5.11</ecNumber>
    </submittedName>
</protein>
<feature type="domain" description="NADH-ubiquinone oxidoreductase 51kDa subunit iron-sulphur binding" evidence="7">
    <location>
        <begin position="500"/>
        <end position="545"/>
    </location>
</feature>
<dbReference type="Pfam" id="PF10589">
    <property type="entry name" value="NADH_4Fe-4S"/>
    <property type="match status" value="1"/>
</dbReference>
<dbReference type="SUPFAM" id="SSF142984">
    <property type="entry name" value="Nqo1 middle domain-like"/>
    <property type="match status" value="1"/>
</dbReference>
<dbReference type="RefSeq" id="WP_008561949.1">
    <property type="nucleotide sequence ID" value="NZ_CANLNU010000012.1"/>
</dbReference>
<dbReference type="InterPro" id="IPR019554">
    <property type="entry name" value="Soluble_ligand-bd"/>
</dbReference>
<evidence type="ECO:0000256" key="5">
    <source>
        <dbReference type="ARBA" id="ARBA00023004"/>
    </source>
</evidence>
<dbReference type="CDD" id="cd03082">
    <property type="entry name" value="TRX_Fd_NuoE_W_FDH_beta"/>
    <property type="match status" value="1"/>
</dbReference>
<dbReference type="GO" id="GO:0010181">
    <property type="term" value="F:FMN binding"/>
    <property type="evidence" value="ECO:0007669"/>
    <property type="project" value="InterPro"/>
</dbReference>
<dbReference type="Gene3D" id="1.20.1440.230">
    <property type="entry name" value="NADH-ubiquinone oxidoreductase 51kDa subunit, iron-sulphur binding domain"/>
    <property type="match status" value="1"/>
</dbReference>
<dbReference type="Gene3D" id="3.10.20.600">
    <property type="match status" value="1"/>
</dbReference>
<dbReference type="InterPro" id="IPR019575">
    <property type="entry name" value="Nuop51_4Fe4S-bd"/>
</dbReference>
<dbReference type="InterPro" id="IPR037225">
    <property type="entry name" value="Nuo51_FMN-bd_sf"/>
</dbReference>